<evidence type="ECO:0000313" key="1">
    <source>
        <dbReference type="EMBL" id="KAH7665419.1"/>
    </source>
</evidence>
<sequence length="191" mass="21769">MLRMGRWEEAQGDSSECTSGCQSGWTMYLDHSFEKQHHLPFLKPSSHHHHPLQEQVQAEEQEGEVEEEEEEEEEEEDLSMVSDASSGPPHHHGEEECHHHCYFFSDGKRRRVEGEKQQQVSQKQDLSSFLDDTASSPLLTFSKTSFNSSMSLEFSSCFSATHFNRKSSPFIHSEKTSGCGGKEEGGKNKWC</sequence>
<accession>A0ACB7UX64</accession>
<evidence type="ECO:0000313" key="2">
    <source>
        <dbReference type="Proteomes" id="UP000827976"/>
    </source>
</evidence>
<comment type="caution">
    <text evidence="1">The sequence shown here is derived from an EMBL/GenBank/DDBJ whole genome shotgun (WGS) entry which is preliminary data.</text>
</comment>
<dbReference type="Proteomes" id="UP000827976">
    <property type="component" value="Chromosome 13"/>
</dbReference>
<gene>
    <name evidence="1" type="ORF">IHE45_13G033000</name>
</gene>
<name>A0ACB7UX64_DIOAL</name>
<organism evidence="1 2">
    <name type="scientific">Dioscorea alata</name>
    <name type="common">Purple yam</name>
    <dbReference type="NCBI Taxonomy" id="55571"/>
    <lineage>
        <taxon>Eukaryota</taxon>
        <taxon>Viridiplantae</taxon>
        <taxon>Streptophyta</taxon>
        <taxon>Embryophyta</taxon>
        <taxon>Tracheophyta</taxon>
        <taxon>Spermatophyta</taxon>
        <taxon>Magnoliopsida</taxon>
        <taxon>Liliopsida</taxon>
        <taxon>Dioscoreales</taxon>
        <taxon>Dioscoreaceae</taxon>
        <taxon>Dioscorea</taxon>
    </lineage>
</organism>
<keyword evidence="2" id="KW-1185">Reference proteome</keyword>
<reference evidence="2" key="1">
    <citation type="journal article" date="2022" name="Nat. Commun.">
        <title>Chromosome evolution and the genetic basis of agronomically important traits in greater yam.</title>
        <authorList>
            <person name="Bredeson J.V."/>
            <person name="Lyons J.B."/>
            <person name="Oniyinde I.O."/>
            <person name="Okereke N.R."/>
            <person name="Kolade O."/>
            <person name="Nnabue I."/>
            <person name="Nwadili C.O."/>
            <person name="Hribova E."/>
            <person name="Parker M."/>
            <person name="Nwogha J."/>
            <person name="Shu S."/>
            <person name="Carlson J."/>
            <person name="Kariba R."/>
            <person name="Muthemba S."/>
            <person name="Knop K."/>
            <person name="Barton G.J."/>
            <person name="Sherwood A.V."/>
            <person name="Lopez-Montes A."/>
            <person name="Asiedu R."/>
            <person name="Jamnadass R."/>
            <person name="Muchugi A."/>
            <person name="Goodstein D."/>
            <person name="Egesi C.N."/>
            <person name="Featherston J."/>
            <person name="Asfaw A."/>
            <person name="Simpson G.G."/>
            <person name="Dolezel J."/>
            <person name="Hendre P.S."/>
            <person name="Van Deynze A."/>
            <person name="Kumar P.L."/>
            <person name="Obidiegwu J.E."/>
            <person name="Bhattacharjee R."/>
            <person name="Rokhsar D.S."/>
        </authorList>
    </citation>
    <scope>NUCLEOTIDE SEQUENCE [LARGE SCALE GENOMIC DNA]</scope>
    <source>
        <strain evidence="2">cv. TDa95/00328</strain>
    </source>
</reference>
<dbReference type="EMBL" id="CM037023">
    <property type="protein sequence ID" value="KAH7665419.1"/>
    <property type="molecule type" value="Genomic_DNA"/>
</dbReference>
<protein>
    <submittedName>
        <fullName evidence="1">Uncharacterized protein</fullName>
    </submittedName>
</protein>
<proteinExistence type="predicted"/>